<evidence type="ECO:0000259" key="8">
    <source>
        <dbReference type="PROSITE" id="PS51880"/>
    </source>
</evidence>
<organism evidence="9 10">
    <name type="scientific">Staphylococcus simulans UMC-CNS-990</name>
    <dbReference type="NCBI Taxonomy" id="1405498"/>
    <lineage>
        <taxon>Bacteria</taxon>
        <taxon>Bacillati</taxon>
        <taxon>Bacillota</taxon>
        <taxon>Bacilli</taxon>
        <taxon>Bacillales</taxon>
        <taxon>Staphylococcaceae</taxon>
        <taxon>Staphylococcus</taxon>
    </lineage>
</organism>
<dbReference type="InterPro" id="IPR006073">
    <property type="entry name" value="GTP-bd"/>
</dbReference>
<dbReference type="InterPro" id="IPR012675">
    <property type="entry name" value="Beta-grasp_dom_sf"/>
</dbReference>
<dbReference type="Gene3D" id="1.10.150.300">
    <property type="entry name" value="TGS-like domain"/>
    <property type="match status" value="1"/>
</dbReference>
<dbReference type="Pfam" id="PF01926">
    <property type="entry name" value="MMR_HSR1"/>
    <property type="match status" value="1"/>
</dbReference>
<dbReference type="InterPro" id="IPR031167">
    <property type="entry name" value="G_OBG"/>
</dbReference>
<evidence type="ECO:0000313" key="9">
    <source>
        <dbReference type="EMBL" id="ERS94730.1"/>
    </source>
</evidence>
<dbReference type="Gene3D" id="3.10.20.30">
    <property type="match status" value="1"/>
</dbReference>
<dbReference type="SUPFAM" id="SSF52540">
    <property type="entry name" value="P-loop containing nucleoside triphosphate hydrolases"/>
    <property type="match status" value="1"/>
</dbReference>
<accession>A0ABP2YYR2</accession>
<dbReference type="InterPro" id="IPR027417">
    <property type="entry name" value="P-loop_NTPase"/>
</dbReference>
<reference evidence="9 10" key="1">
    <citation type="journal article" date="2013" name="Genome Announc.">
        <title>Draft Genome Sequence of Staphylococcus simulans UMC-CNS-990, Isolated from a Case of Chronic Bovine Mastitis.</title>
        <authorList>
            <person name="Calcutt M.J."/>
            <person name="Foecking M.F."/>
            <person name="Hsieh H.Y."/>
            <person name="Perry J."/>
            <person name="Stewart G.C."/>
            <person name="Middleton J.R."/>
        </authorList>
    </citation>
    <scope>NUCLEOTIDE SEQUENCE [LARGE SCALE GENOMIC DNA]</scope>
    <source>
        <strain evidence="9 10">UMC-CNS-990</strain>
    </source>
</reference>
<dbReference type="SUPFAM" id="SSF81271">
    <property type="entry name" value="TGS-like"/>
    <property type="match status" value="1"/>
</dbReference>
<dbReference type="NCBIfam" id="TIGR00092">
    <property type="entry name" value="redox-regulated ATPase YchF"/>
    <property type="match status" value="1"/>
</dbReference>
<evidence type="ECO:0000259" key="7">
    <source>
        <dbReference type="PROSITE" id="PS51710"/>
    </source>
</evidence>
<keyword evidence="4 6" id="KW-0067">ATP-binding</keyword>
<dbReference type="PROSITE" id="PS51880">
    <property type="entry name" value="TGS"/>
    <property type="match status" value="1"/>
</dbReference>
<dbReference type="CDD" id="cd01900">
    <property type="entry name" value="YchF"/>
    <property type="match status" value="1"/>
</dbReference>
<dbReference type="Pfam" id="PF06071">
    <property type="entry name" value="YchF-GTPase_C"/>
    <property type="match status" value="1"/>
</dbReference>
<sequence>MALTAGIVGLPNVGKSTLFNAITKAGALAANYPFATIDPNVGIVEVPDSRLDALADIVNPKKVLPTTFEFTDIAGIVKGASKGEGLGNKFLSHIREVDAICQVVRAFDDDNVTHVSGRVDPLDDIEVINMELVLADLESVDKRLPRLEKMARQKDKDALNEVRILERIKEALENGEPIRSLEFNEEDAKYVKQAQLLTSKPMIYIANVGEDEVNEADNEKVQTIKEYADKEGSEVIVISAKIEEEIATLDDEDKDMFLEDLGIEEPGLNRLIRSTYNLLGLATYFTAGVQEVRAWTFKKGMTAPQCAGIIHTDFERGFIRAEVTSYDDYVENNGEQGAKEAGKMRLEGKEYIMQDGDFVHFRFNV</sequence>
<name>A0ABP2YYR2_STASI</name>
<dbReference type="Proteomes" id="UP000017131">
    <property type="component" value="Unassembled WGS sequence"/>
</dbReference>
<dbReference type="PANTHER" id="PTHR23305:SF18">
    <property type="entry name" value="OBG-TYPE G DOMAIN-CONTAINING PROTEIN"/>
    <property type="match status" value="1"/>
</dbReference>
<comment type="cofactor">
    <cofactor evidence="1">
        <name>Mg(2+)</name>
        <dbReference type="ChEBI" id="CHEBI:18420"/>
    </cofactor>
</comment>
<evidence type="ECO:0000256" key="3">
    <source>
        <dbReference type="ARBA" id="ARBA00022741"/>
    </source>
</evidence>
<dbReference type="EMBL" id="AXDY01000001">
    <property type="protein sequence ID" value="ERS94730.1"/>
    <property type="molecule type" value="Genomic_DNA"/>
</dbReference>
<comment type="function">
    <text evidence="6">ATPase that binds to both the 70S ribosome and the 50S ribosomal subunit in a nucleotide-independent manner.</text>
</comment>
<dbReference type="PROSITE" id="PS51710">
    <property type="entry name" value="G_OBG"/>
    <property type="match status" value="1"/>
</dbReference>
<keyword evidence="2" id="KW-0479">Metal-binding</keyword>
<feature type="domain" description="TGS" evidence="8">
    <location>
        <begin position="280"/>
        <end position="363"/>
    </location>
</feature>
<dbReference type="InterPro" id="IPR004095">
    <property type="entry name" value="TGS"/>
</dbReference>
<dbReference type="Gene3D" id="3.40.50.300">
    <property type="entry name" value="P-loop containing nucleotide triphosphate hydrolases"/>
    <property type="match status" value="1"/>
</dbReference>
<protein>
    <recommendedName>
        <fullName evidence="6">Ribosome-binding ATPase YchF</fullName>
    </recommendedName>
</protein>
<dbReference type="PIRSF" id="PIRSF006641">
    <property type="entry name" value="CHP00092"/>
    <property type="match status" value="1"/>
</dbReference>
<keyword evidence="3 6" id="KW-0547">Nucleotide-binding</keyword>
<evidence type="ECO:0000313" key="10">
    <source>
        <dbReference type="Proteomes" id="UP000017131"/>
    </source>
</evidence>
<evidence type="ECO:0000256" key="2">
    <source>
        <dbReference type="ARBA" id="ARBA00022723"/>
    </source>
</evidence>
<dbReference type="InterPro" id="IPR041706">
    <property type="entry name" value="YchF_N"/>
</dbReference>
<evidence type="ECO:0000256" key="1">
    <source>
        <dbReference type="ARBA" id="ARBA00001946"/>
    </source>
</evidence>
<dbReference type="InterPro" id="IPR004396">
    <property type="entry name" value="ATPase_YchF/OLA1"/>
</dbReference>
<proteinExistence type="inferred from homology"/>
<dbReference type="HAMAP" id="MF_00944">
    <property type="entry name" value="YchF_OLA1_ATPase"/>
    <property type="match status" value="1"/>
</dbReference>
<evidence type="ECO:0000256" key="6">
    <source>
        <dbReference type="HAMAP-Rule" id="MF_00944"/>
    </source>
</evidence>
<comment type="similarity">
    <text evidence="6">Belongs to the TRAFAC class OBG-HflX-like GTPase superfamily. OBG GTPase family. YchF/OLA1 subfamily.</text>
</comment>
<dbReference type="InterPro" id="IPR023192">
    <property type="entry name" value="TGS-like_dom_sf"/>
</dbReference>
<evidence type="ECO:0000256" key="4">
    <source>
        <dbReference type="ARBA" id="ARBA00022840"/>
    </source>
</evidence>
<dbReference type="InterPro" id="IPR012676">
    <property type="entry name" value="TGS-like"/>
</dbReference>
<keyword evidence="10" id="KW-1185">Reference proteome</keyword>
<dbReference type="RefSeq" id="WP_023014885.1">
    <property type="nucleotide sequence ID" value="NZ_AXDY01000001.1"/>
</dbReference>
<dbReference type="PANTHER" id="PTHR23305">
    <property type="entry name" value="OBG GTPASE FAMILY"/>
    <property type="match status" value="1"/>
</dbReference>
<gene>
    <name evidence="6" type="primary">ychF</name>
    <name evidence="9" type="ORF">SSIM_01140</name>
</gene>
<feature type="binding site" evidence="6">
    <location>
        <begin position="12"/>
        <end position="17"/>
    </location>
    <ligand>
        <name>ATP</name>
        <dbReference type="ChEBI" id="CHEBI:30616"/>
    </ligand>
</feature>
<feature type="domain" description="OBG-type G" evidence="7">
    <location>
        <begin position="3"/>
        <end position="258"/>
    </location>
</feature>
<comment type="caution">
    <text evidence="9">The sequence shown here is derived from an EMBL/GenBank/DDBJ whole genome shotgun (WGS) entry which is preliminary data.</text>
</comment>
<dbReference type="CDD" id="cd04867">
    <property type="entry name" value="TGS_YchF_OLA1"/>
    <property type="match status" value="1"/>
</dbReference>
<dbReference type="PRINTS" id="PR00326">
    <property type="entry name" value="GTP1OBG"/>
</dbReference>
<dbReference type="InterPro" id="IPR013029">
    <property type="entry name" value="YchF_C"/>
</dbReference>
<evidence type="ECO:0000256" key="5">
    <source>
        <dbReference type="ARBA" id="ARBA00022842"/>
    </source>
</evidence>
<keyword evidence="5" id="KW-0460">Magnesium</keyword>